<proteinExistence type="inferred from homology"/>
<dbReference type="PANTHER" id="PTHR11776:SF7">
    <property type="entry name" value="PHOSPHORIBOSYLTRANSFERASE DOMAIN-CONTAINING PROTEIN"/>
    <property type="match status" value="1"/>
</dbReference>
<evidence type="ECO:0000256" key="10">
    <source>
        <dbReference type="ARBA" id="ARBA00022726"/>
    </source>
</evidence>
<dbReference type="InterPro" id="IPR005764">
    <property type="entry name" value="Ade_phspho_trans"/>
</dbReference>
<evidence type="ECO:0000256" key="9">
    <source>
        <dbReference type="ARBA" id="ARBA00022679"/>
    </source>
</evidence>
<keyword evidence="9 11" id="KW-0808">Transferase</keyword>
<evidence type="ECO:0000256" key="1">
    <source>
        <dbReference type="ARBA" id="ARBA00000868"/>
    </source>
</evidence>
<feature type="domain" description="Phosphoribosyltransferase" evidence="12">
    <location>
        <begin position="98"/>
        <end position="223"/>
    </location>
</feature>
<dbReference type="NCBIfam" id="NF002634">
    <property type="entry name" value="PRK02304.1-3"/>
    <property type="match status" value="1"/>
</dbReference>
<protein>
    <recommendedName>
        <fullName evidence="6 11">Adenine phosphoribosyltransferase</fullName>
        <shortName evidence="11">APRT</shortName>
        <ecNumber evidence="6 11">2.4.2.7</ecNumber>
    </recommendedName>
</protein>
<evidence type="ECO:0000256" key="3">
    <source>
        <dbReference type="ARBA" id="ARBA00004659"/>
    </source>
</evidence>
<dbReference type="Pfam" id="PF00156">
    <property type="entry name" value="Pribosyltran"/>
    <property type="match status" value="1"/>
</dbReference>
<keyword evidence="8 11" id="KW-0328">Glycosyltransferase</keyword>
<gene>
    <name evidence="11 13" type="primary">apt</name>
    <name evidence="13" type="ORF">LMG23992_03798</name>
</gene>
<comment type="subunit">
    <text evidence="5 11">Homodimer.</text>
</comment>
<organism evidence="13 14">
    <name type="scientific">Cupriavidus laharis</name>
    <dbReference type="NCBI Taxonomy" id="151654"/>
    <lineage>
        <taxon>Bacteria</taxon>
        <taxon>Pseudomonadati</taxon>
        <taxon>Pseudomonadota</taxon>
        <taxon>Betaproteobacteria</taxon>
        <taxon>Burkholderiales</taxon>
        <taxon>Burkholderiaceae</taxon>
        <taxon>Cupriavidus</taxon>
    </lineage>
</organism>
<evidence type="ECO:0000256" key="5">
    <source>
        <dbReference type="ARBA" id="ARBA00011738"/>
    </source>
</evidence>
<dbReference type="Gene3D" id="3.40.50.2020">
    <property type="match status" value="1"/>
</dbReference>
<dbReference type="PANTHER" id="PTHR11776">
    <property type="entry name" value="ADENINE PHOSPHORIBOSYLTRANSFERASE"/>
    <property type="match status" value="1"/>
</dbReference>
<dbReference type="NCBIfam" id="TIGR01090">
    <property type="entry name" value="apt"/>
    <property type="match status" value="1"/>
</dbReference>
<evidence type="ECO:0000256" key="4">
    <source>
        <dbReference type="ARBA" id="ARBA00008391"/>
    </source>
</evidence>
<reference evidence="13 14" key="1">
    <citation type="submission" date="2021-08" db="EMBL/GenBank/DDBJ databases">
        <authorList>
            <person name="Peeters C."/>
        </authorList>
    </citation>
    <scope>NUCLEOTIDE SEQUENCE [LARGE SCALE GENOMIC DNA]</scope>
    <source>
        <strain evidence="13 14">LMG 23992</strain>
    </source>
</reference>
<evidence type="ECO:0000256" key="2">
    <source>
        <dbReference type="ARBA" id="ARBA00004496"/>
    </source>
</evidence>
<name>A0ABN7YY83_9BURK</name>
<dbReference type="GO" id="GO:0003999">
    <property type="term" value="F:adenine phosphoribosyltransferase activity"/>
    <property type="evidence" value="ECO:0007669"/>
    <property type="project" value="UniProtKB-EC"/>
</dbReference>
<evidence type="ECO:0000313" key="13">
    <source>
        <dbReference type="EMBL" id="CAG9178609.1"/>
    </source>
</evidence>
<comment type="caution">
    <text evidence="13">The sequence shown here is derived from an EMBL/GenBank/DDBJ whole genome shotgun (WGS) entry which is preliminary data.</text>
</comment>
<comment type="pathway">
    <text evidence="3 11">Purine metabolism; AMP biosynthesis via salvage pathway; AMP from adenine: step 1/1.</text>
</comment>
<keyword evidence="10 11" id="KW-0660">Purine salvage</keyword>
<dbReference type="InterPro" id="IPR050120">
    <property type="entry name" value="Adenine_PRTase"/>
</dbReference>
<comment type="subcellular location">
    <subcellularLocation>
        <location evidence="2 11">Cytoplasm</location>
    </subcellularLocation>
</comment>
<evidence type="ECO:0000313" key="14">
    <source>
        <dbReference type="Proteomes" id="UP000727654"/>
    </source>
</evidence>
<accession>A0ABN7YY83</accession>
<dbReference type="CDD" id="cd06223">
    <property type="entry name" value="PRTases_typeI"/>
    <property type="match status" value="1"/>
</dbReference>
<evidence type="ECO:0000256" key="7">
    <source>
        <dbReference type="ARBA" id="ARBA00022490"/>
    </source>
</evidence>
<evidence type="ECO:0000259" key="12">
    <source>
        <dbReference type="Pfam" id="PF00156"/>
    </source>
</evidence>
<comment type="catalytic activity">
    <reaction evidence="1 11">
        <text>AMP + diphosphate = 5-phospho-alpha-D-ribose 1-diphosphate + adenine</text>
        <dbReference type="Rhea" id="RHEA:16609"/>
        <dbReference type="ChEBI" id="CHEBI:16708"/>
        <dbReference type="ChEBI" id="CHEBI:33019"/>
        <dbReference type="ChEBI" id="CHEBI:58017"/>
        <dbReference type="ChEBI" id="CHEBI:456215"/>
        <dbReference type="EC" id="2.4.2.7"/>
    </reaction>
</comment>
<dbReference type="EMBL" id="CAJZAI010000009">
    <property type="protein sequence ID" value="CAG9178609.1"/>
    <property type="molecule type" value="Genomic_DNA"/>
</dbReference>
<dbReference type="SUPFAM" id="SSF53271">
    <property type="entry name" value="PRTase-like"/>
    <property type="match status" value="1"/>
</dbReference>
<sequence>MVTGVRPACGARHGTGRAIVRGARVARVVTRYRSRCPAGRSAFPAERPWRNLHFQISMADSIIQSPDLGDVTGYLRDRIRTVPDWPMPGVQFRDITPLLQNPKTLRVLIDVFVHRYMDAQLDLVAGIDARGFILGAIVAYELNLGFVPIRKKGKLPFQTVAEEYELEYGSATVEIHADACKPGDRVLLIDDLIATGGTMMAGRKLLERLGATVVEGAAIVDLPELGGSRLLQGAGLQLFTVCRFDGH</sequence>
<evidence type="ECO:0000256" key="8">
    <source>
        <dbReference type="ARBA" id="ARBA00022676"/>
    </source>
</evidence>
<evidence type="ECO:0000256" key="6">
    <source>
        <dbReference type="ARBA" id="ARBA00011893"/>
    </source>
</evidence>
<dbReference type="NCBIfam" id="NF002636">
    <property type="entry name" value="PRK02304.1-5"/>
    <property type="match status" value="1"/>
</dbReference>
<dbReference type="EC" id="2.4.2.7" evidence="6 11"/>
<evidence type="ECO:0000256" key="11">
    <source>
        <dbReference type="HAMAP-Rule" id="MF_00004"/>
    </source>
</evidence>
<comment type="similarity">
    <text evidence="4 11">Belongs to the purine/pyrimidine phosphoribosyltransferase family.</text>
</comment>
<dbReference type="InterPro" id="IPR029057">
    <property type="entry name" value="PRTase-like"/>
</dbReference>
<keyword evidence="7 11" id="KW-0963">Cytoplasm</keyword>
<comment type="function">
    <text evidence="11">Catalyzes a salvage reaction resulting in the formation of AMP, that is energically less costly than de novo synthesis.</text>
</comment>
<dbReference type="InterPro" id="IPR000836">
    <property type="entry name" value="PRTase_dom"/>
</dbReference>
<keyword evidence="14" id="KW-1185">Reference proteome</keyword>
<dbReference type="HAMAP" id="MF_00004">
    <property type="entry name" value="Aden_phosphoribosyltr"/>
    <property type="match status" value="1"/>
</dbReference>
<dbReference type="Proteomes" id="UP000727654">
    <property type="component" value="Unassembled WGS sequence"/>
</dbReference>